<evidence type="ECO:0000313" key="1">
    <source>
        <dbReference type="EMBL" id="MDY0746372.1"/>
    </source>
</evidence>
<organism evidence="1 2">
    <name type="scientific">Roseateles agri</name>
    <dbReference type="NCBI Taxonomy" id="3098619"/>
    <lineage>
        <taxon>Bacteria</taxon>
        <taxon>Pseudomonadati</taxon>
        <taxon>Pseudomonadota</taxon>
        <taxon>Betaproteobacteria</taxon>
        <taxon>Burkholderiales</taxon>
        <taxon>Sphaerotilaceae</taxon>
        <taxon>Roseateles</taxon>
    </lineage>
</organism>
<comment type="caution">
    <text evidence="1">The sequence shown here is derived from an EMBL/GenBank/DDBJ whole genome shotgun (WGS) entry which is preliminary data.</text>
</comment>
<sequence>MARTRSKQSNHSPVGWYVATYVHRFVVLDEDNEDMSRRYTTWKNTILVKAESPNEAYRKAIKVGKLGCKPYENMNGQKVRFVYEGLSSLVPIYEELADGSEIFWSSQVSQLRTIRKMVKSKGELEAFEREVDV</sequence>
<dbReference type="Pfam" id="PF14119">
    <property type="entry name" value="DUF4288"/>
    <property type="match status" value="1"/>
</dbReference>
<gene>
    <name evidence="1" type="ORF">SNE35_17805</name>
</gene>
<accession>A0ABU5DJB8</accession>
<protein>
    <submittedName>
        <fullName evidence="1">DUF4288 domain-containing protein</fullName>
    </submittedName>
</protein>
<proteinExistence type="predicted"/>
<dbReference type="RefSeq" id="WP_320424278.1">
    <property type="nucleotide sequence ID" value="NZ_JAXCLA010000005.1"/>
</dbReference>
<reference evidence="1 2" key="1">
    <citation type="submission" date="2023-11" db="EMBL/GenBank/DDBJ databases">
        <title>Paucibacter sp. nov., isolated from fresh soil in Korea.</title>
        <authorList>
            <person name="Le N.T.T."/>
        </authorList>
    </citation>
    <scope>NUCLEOTIDE SEQUENCE [LARGE SCALE GENOMIC DNA]</scope>
    <source>
        <strain evidence="1 2">R3-3</strain>
    </source>
</reference>
<dbReference type="EMBL" id="JAXCLA010000005">
    <property type="protein sequence ID" value="MDY0746372.1"/>
    <property type="molecule type" value="Genomic_DNA"/>
</dbReference>
<keyword evidence="2" id="KW-1185">Reference proteome</keyword>
<evidence type="ECO:0000313" key="2">
    <source>
        <dbReference type="Proteomes" id="UP001285263"/>
    </source>
</evidence>
<dbReference type="Proteomes" id="UP001285263">
    <property type="component" value="Unassembled WGS sequence"/>
</dbReference>
<name>A0ABU5DJB8_9BURK</name>
<dbReference type="InterPro" id="IPR025630">
    <property type="entry name" value="DUF4288"/>
</dbReference>